<gene>
    <name evidence="8" type="ORF">HHL22_16950</name>
</gene>
<evidence type="ECO:0000256" key="6">
    <source>
        <dbReference type="SAM" id="Phobius"/>
    </source>
</evidence>
<keyword evidence="2" id="KW-1003">Cell membrane</keyword>
<dbReference type="Proteomes" id="UP000559626">
    <property type="component" value="Unassembled WGS sequence"/>
</dbReference>
<evidence type="ECO:0000259" key="7">
    <source>
        <dbReference type="Pfam" id="PF13396"/>
    </source>
</evidence>
<dbReference type="AlphaFoldDB" id="A0A7Y0AGF5"/>
<feature type="transmembrane region" description="Helical" evidence="6">
    <location>
        <begin position="36"/>
        <end position="55"/>
    </location>
</feature>
<dbReference type="RefSeq" id="WP_169532604.1">
    <property type="nucleotide sequence ID" value="NZ_JABBGH010000003.1"/>
</dbReference>
<proteinExistence type="predicted"/>
<evidence type="ECO:0000313" key="8">
    <source>
        <dbReference type="EMBL" id="NML66896.1"/>
    </source>
</evidence>
<evidence type="ECO:0000256" key="3">
    <source>
        <dbReference type="ARBA" id="ARBA00022692"/>
    </source>
</evidence>
<comment type="caution">
    <text evidence="8">The sequence shown here is derived from an EMBL/GenBank/DDBJ whole genome shotgun (WGS) entry which is preliminary data.</text>
</comment>
<comment type="subcellular location">
    <subcellularLocation>
        <location evidence="1">Cell membrane</location>
        <topology evidence="1">Multi-pass membrane protein</topology>
    </subcellularLocation>
</comment>
<feature type="transmembrane region" description="Helical" evidence="6">
    <location>
        <begin position="67"/>
        <end position="85"/>
    </location>
</feature>
<accession>A0A7Y0AGF5</accession>
<evidence type="ECO:0000256" key="4">
    <source>
        <dbReference type="ARBA" id="ARBA00022989"/>
    </source>
</evidence>
<dbReference type="Pfam" id="PF13396">
    <property type="entry name" value="PLDc_N"/>
    <property type="match status" value="1"/>
</dbReference>
<evidence type="ECO:0000256" key="5">
    <source>
        <dbReference type="ARBA" id="ARBA00023136"/>
    </source>
</evidence>
<keyword evidence="4 6" id="KW-1133">Transmembrane helix</keyword>
<reference evidence="8 9" key="1">
    <citation type="submission" date="2020-04" db="EMBL/GenBank/DDBJ databases">
        <title>Hymenobacter polaris sp. nov., isolated from Arctic soil.</title>
        <authorList>
            <person name="Dahal R.H."/>
        </authorList>
    </citation>
    <scope>NUCLEOTIDE SEQUENCE [LARGE SCALE GENOMIC DNA]</scope>
    <source>
        <strain evidence="8 9">RP-2-7</strain>
    </source>
</reference>
<dbReference type="EMBL" id="JABBGH010000003">
    <property type="protein sequence ID" value="NML66896.1"/>
    <property type="molecule type" value="Genomic_DNA"/>
</dbReference>
<keyword evidence="3 6" id="KW-0812">Transmembrane</keyword>
<evidence type="ECO:0000256" key="2">
    <source>
        <dbReference type="ARBA" id="ARBA00022475"/>
    </source>
</evidence>
<protein>
    <submittedName>
        <fullName evidence="8">PLDc_N domain-containing protein</fullName>
    </submittedName>
</protein>
<sequence length="90" mass="9839">MHQLTNLASRLTIPALLSSVLLLATGCSRYNNNGSLSIAGVIYLILAIYAVISLLKQDWSLGKKLIWGIVIWFFPIGGSIIYLLFSGREG</sequence>
<evidence type="ECO:0000313" key="9">
    <source>
        <dbReference type="Proteomes" id="UP000559626"/>
    </source>
</evidence>
<evidence type="ECO:0000256" key="1">
    <source>
        <dbReference type="ARBA" id="ARBA00004651"/>
    </source>
</evidence>
<dbReference type="InterPro" id="IPR027379">
    <property type="entry name" value="CLS_N"/>
</dbReference>
<keyword evidence="9" id="KW-1185">Reference proteome</keyword>
<dbReference type="GO" id="GO:0005886">
    <property type="term" value="C:plasma membrane"/>
    <property type="evidence" value="ECO:0007669"/>
    <property type="project" value="UniProtKB-SubCell"/>
</dbReference>
<keyword evidence="5 6" id="KW-0472">Membrane</keyword>
<feature type="domain" description="Cardiolipin synthase N-terminal" evidence="7">
    <location>
        <begin position="45"/>
        <end position="86"/>
    </location>
</feature>
<organism evidence="8 9">
    <name type="scientific">Hymenobacter polaris</name>
    <dbReference type="NCBI Taxonomy" id="2682546"/>
    <lineage>
        <taxon>Bacteria</taxon>
        <taxon>Pseudomonadati</taxon>
        <taxon>Bacteroidota</taxon>
        <taxon>Cytophagia</taxon>
        <taxon>Cytophagales</taxon>
        <taxon>Hymenobacteraceae</taxon>
        <taxon>Hymenobacter</taxon>
    </lineage>
</organism>
<name>A0A7Y0AGF5_9BACT</name>